<comment type="caution">
    <text evidence="3">The sequence shown here is derived from an EMBL/GenBank/DDBJ whole genome shotgun (WGS) entry which is preliminary data.</text>
</comment>
<feature type="signal peptide" evidence="1">
    <location>
        <begin position="1"/>
        <end position="23"/>
    </location>
</feature>
<dbReference type="OrthoDB" id="7936627at2"/>
<dbReference type="InterPro" id="IPR022627">
    <property type="entry name" value="DUF3502"/>
</dbReference>
<dbReference type="STRING" id="1423751.FC38_GL000574"/>
<dbReference type="Gene3D" id="3.40.190.10">
    <property type="entry name" value="Periplasmic binding protein-like II"/>
    <property type="match status" value="1"/>
</dbReference>
<sequence>MKKWKKILVSTAAVLGVATLATACGNKKSDSSGGSKTVVSMYMPGDKPKNYADMIKRANKEIQTKYPNIELSMKFIGWGEYNQKYNVMVTSGDPYDLAFTQNYVANAGKGVYADMTDLAKKYAKEAYDKVDPAYWKGVTVNGKIYGFPINANVFAINGITFNKYYLDKYNIDISKVDSYQSLEPAFAKFHKENPGVATFAIGQGYKVSPRAMEFPLGNGLPFAVDSSGKNKKVFNAYDTPEVKKDLETLHQYYLKGYIPKDAATSSTQYNLNENTWFSRQETQGPFDYGDTALINAAGGKKMITKPITDPYKSQAQAQVAIWAISKTSKHKKEAMQVLNMLNSDKKLLNNIVWGLEGQQWNFTDKAKGKIKTTKKYQPGYFIGGWMMGNNDLLYTQDTITQKQIDQRKENIKDAKESAALGFSPDTTKLKTEITNLSNVMSKYLDILNTGTADPEPTIKKMDAELKTAGYDKVQAELQKQYDEFLKNK</sequence>
<dbReference type="Pfam" id="PF12010">
    <property type="entry name" value="DUF3502"/>
    <property type="match status" value="1"/>
</dbReference>
<keyword evidence="1" id="KW-0732">Signal</keyword>
<feature type="domain" description="DUF3502" evidence="2">
    <location>
        <begin position="419"/>
        <end position="486"/>
    </location>
</feature>
<dbReference type="Pfam" id="PF01547">
    <property type="entry name" value="SBP_bac_1"/>
    <property type="match status" value="1"/>
</dbReference>
<dbReference type="Proteomes" id="UP000051521">
    <property type="component" value="Unassembled WGS sequence"/>
</dbReference>
<dbReference type="EMBL" id="AYZO01000019">
    <property type="protein sequence ID" value="KRN11727.1"/>
    <property type="molecule type" value="Genomic_DNA"/>
</dbReference>
<dbReference type="PANTHER" id="PTHR43649:SF17">
    <property type="entry name" value="ABC TRANSPORTER SOLUTE BINDING PROTEIN-SUGAR TRANSPORT"/>
    <property type="match status" value="1"/>
</dbReference>
<proteinExistence type="predicted"/>
<gene>
    <name evidence="3" type="ORF">BN52_06345</name>
    <name evidence="4" type="ORF">FC38_GL000574</name>
</gene>
<dbReference type="PROSITE" id="PS51257">
    <property type="entry name" value="PROKAR_LIPOPROTEIN"/>
    <property type="match status" value="1"/>
</dbReference>
<organism evidence="3 5">
    <name type="scientific">Lactobacillus gigeriorum DSM 23908 = CRBIP 24.85</name>
    <dbReference type="NCBI Taxonomy" id="1423751"/>
    <lineage>
        <taxon>Bacteria</taxon>
        <taxon>Bacillati</taxon>
        <taxon>Bacillota</taxon>
        <taxon>Bacilli</taxon>
        <taxon>Lactobacillales</taxon>
        <taxon>Lactobacillaceae</taxon>
        <taxon>Lactobacillus</taxon>
    </lineage>
</organism>
<evidence type="ECO:0000313" key="4">
    <source>
        <dbReference type="EMBL" id="KRN11727.1"/>
    </source>
</evidence>
<evidence type="ECO:0000259" key="2">
    <source>
        <dbReference type="Pfam" id="PF12010"/>
    </source>
</evidence>
<evidence type="ECO:0000256" key="1">
    <source>
        <dbReference type="SAM" id="SignalP"/>
    </source>
</evidence>
<dbReference type="Proteomes" id="UP000009326">
    <property type="component" value="Unassembled WGS sequence"/>
</dbReference>
<dbReference type="InterPro" id="IPR006059">
    <property type="entry name" value="SBP"/>
</dbReference>
<dbReference type="SUPFAM" id="SSF53850">
    <property type="entry name" value="Periplasmic binding protein-like II"/>
    <property type="match status" value="1"/>
</dbReference>
<reference evidence="3 5" key="1">
    <citation type="submission" date="2012-06" db="EMBL/GenBank/DDBJ databases">
        <title>Draft genome sequence of Lactobacillus gigeriorum CRBIP 24.85T, isolated from chicken crop.</title>
        <authorList>
            <person name="Cousin S."/>
            <person name="Ma L."/>
            <person name="Creno S."/>
            <person name="Clermont D."/>
            <person name="Loux V."/>
            <person name="Bizet C."/>
            <person name="Bouchier C."/>
        </authorList>
    </citation>
    <scope>NUCLEOTIDE SEQUENCE [LARGE SCALE GENOMIC DNA]</scope>
    <source>
        <strain evidence="5">CRBIP 24.85T</strain>
        <strain evidence="3">Type strain: CRBIP 24.85</strain>
    </source>
</reference>
<dbReference type="EMBL" id="CAKC01000009">
    <property type="protein sequence ID" value="CCI86288.1"/>
    <property type="molecule type" value="Genomic_DNA"/>
</dbReference>
<dbReference type="AlphaFoldDB" id="I7LF26"/>
<dbReference type="RefSeq" id="WP_008472177.1">
    <property type="nucleotide sequence ID" value="NZ_AYZO01000019.1"/>
</dbReference>
<feature type="chain" id="PRO_5009961984" evidence="1">
    <location>
        <begin position="24"/>
        <end position="488"/>
    </location>
</feature>
<protein>
    <submittedName>
        <fullName evidence="3">ABC superfamily ATP binding cassette transporter, binding protein</fullName>
    </submittedName>
    <submittedName>
        <fullName evidence="4">Sugar ABC transporter substrate-binding protein</fullName>
    </submittedName>
</protein>
<reference evidence="4 6" key="2">
    <citation type="journal article" date="2015" name="Genome Announc.">
        <title>Expanding the biotechnology potential of lactobacilli through comparative genomics of 213 strains and associated genera.</title>
        <authorList>
            <person name="Sun Z."/>
            <person name="Harris H.M."/>
            <person name="McCann A."/>
            <person name="Guo C."/>
            <person name="Argimon S."/>
            <person name="Zhang W."/>
            <person name="Yang X."/>
            <person name="Jeffery I.B."/>
            <person name="Cooney J.C."/>
            <person name="Kagawa T.F."/>
            <person name="Liu W."/>
            <person name="Song Y."/>
            <person name="Salvetti E."/>
            <person name="Wrobel A."/>
            <person name="Rasinkangas P."/>
            <person name="Parkhill J."/>
            <person name="Rea M.C."/>
            <person name="O'Sullivan O."/>
            <person name="Ritari J."/>
            <person name="Douillard F.P."/>
            <person name="Paul Ross R."/>
            <person name="Yang R."/>
            <person name="Briner A.E."/>
            <person name="Felis G.E."/>
            <person name="de Vos W.M."/>
            <person name="Barrangou R."/>
            <person name="Klaenhammer T.R."/>
            <person name="Caufield P.W."/>
            <person name="Cui Y."/>
            <person name="Zhang H."/>
            <person name="O'Toole P.W."/>
        </authorList>
    </citation>
    <scope>NUCLEOTIDE SEQUENCE [LARGE SCALE GENOMIC DNA]</scope>
    <source>
        <strain evidence="4 6">DSM 23908</strain>
    </source>
</reference>
<evidence type="ECO:0000313" key="5">
    <source>
        <dbReference type="Proteomes" id="UP000009326"/>
    </source>
</evidence>
<evidence type="ECO:0000313" key="3">
    <source>
        <dbReference type="EMBL" id="CCI86288.1"/>
    </source>
</evidence>
<keyword evidence="6" id="KW-1185">Reference proteome</keyword>
<evidence type="ECO:0000313" key="6">
    <source>
        <dbReference type="Proteomes" id="UP000051521"/>
    </source>
</evidence>
<dbReference type="InterPro" id="IPR050490">
    <property type="entry name" value="Bact_solute-bd_prot1"/>
</dbReference>
<name>I7LF26_9LACO</name>
<accession>I7LF26</accession>
<dbReference type="PANTHER" id="PTHR43649">
    <property type="entry name" value="ARABINOSE-BINDING PROTEIN-RELATED"/>
    <property type="match status" value="1"/>
</dbReference>
<dbReference type="PATRIC" id="fig|1423751.3.peg.597"/>